<gene>
    <name evidence="1" type="ORF">Aple_046830</name>
</gene>
<organism evidence="1 2">
    <name type="scientific">Acrocarpospora pleiomorpha</name>
    <dbReference type="NCBI Taxonomy" id="90975"/>
    <lineage>
        <taxon>Bacteria</taxon>
        <taxon>Bacillati</taxon>
        <taxon>Actinomycetota</taxon>
        <taxon>Actinomycetes</taxon>
        <taxon>Streptosporangiales</taxon>
        <taxon>Streptosporangiaceae</taxon>
        <taxon>Acrocarpospora</taxon>
    </lineage>
</organism>
<evidence type="ECO:0000313" key="1">
    <source>
        <dbReference type="EMBL" id="GES21787.1"/>
    </source>
</evidence>
<proteinExistence type="predicted"/>
<dbReference type="EMBL" id="BLAF01000026">
    <property type="protein sequence ID" value="GES21787.1"/>
    <property type="molecule type" value="Genomic_DNA"/>
</dbReference>
<dbReference type="AlphaFoldDB" id="A0A5M3XK10"/>
<dbReference type="Pfam" id="PF08843">
    <property type="entry name" value="AbiEii"/>
    <property type="match status" value="1"/>
</dbReference>
<accession>A0A5M3XK10</accession>
<sequence length="226" mass="25193">MVMRLAPFYERVLDAVCEVDPNYGLRLAGAYALRAHGLVERPSRGLDFVTVSELPLVDIADHVAEVLREDGLAVKQRPGSPLLARMEVSDPVVPEQSCPVNVLKAPLQRPPVLIDDRPVADLDDVAGMKVGAVLNRALPRDLIDAAALSERYSFDDLERLGAHFEEGFTQQGLAFELETALVYDEDAYAEYGLPPEQIARVKRFTLLWYEDLSMRIAEETDIDPFE</sequence>
<evidence type="ECO:0008006" key="3">
    <source>
        <dbReference type="Google" id="ProtNLM"/>
    </source>
</evidence>
<evidence type="ECO:0000313" key="2">
    <source>
        <dbReference type="Proteomes" id="UP000377595"/>
    </source>
</evidence>
<name>A0A5M3XK10_9ACTN</name>
<keyword evidence="2" id="KW-1185">Reference proteome</keyword>
<reference evidence="1 2" key="1">
    <citation type="submission" date="2019-10" db="EMBL/GenBank/DDBJ databases">
        <title>Whole genome shotgun sequence of Acrocarpospora pleiomorpha NBRC 16267.</title>
        <authorList>
            <person name="Ichikawa N."/>
            <person name="Kimura A."/>
            <person name="Kitahashi Y."/>
            <person name="Komaki H."/>
            <person name="Oguchi A."/>
        </authorList>
    </citation>
    <scope>NUCLEOTIDE SEQUENCE [LARGE SCALE GENOMIC DNA]</scope>
    <source>
        <strain evidence="1 2">NBRC 16267</strain>
    </source>
</reference>
<protein>
    <recommendedName>
        <fullName evidence="3">Nucleotidyl transferase AbiEii/AbiGii toxin family protein</fullName>
    </recommendedName>
</protein>
<dbReference type="InterPro" id="IPR014942">
    <property type="entry name" value="AbiEii"/>
</dbReference>
<dbReference type="Proteomes" id="UP000377595">
    <property type="component" value="Unassembled WGS sequence"/>
</dbReference>
<comment type="caution">
    <text evidence="1">The sequence shown here is derived from an EMBL/GenBank/DDBJ whole genome shotgun (WGS) entry which is preliminary data.</text>
</comment>